<proteinExistence type="predicted"/>
<comment type="caution">
    <text evidence="1">The sequence shown here is derived from an EMBL/GenBank/DDBJ whole genome shotgun (WGS) entry which is preliminary data.</text>
</comment>
<name>A0A5J4X3P0_9EUKA</name>
<gene>
    <name evidence="1" type="ORF">EZS28_002588</name>
</gene>
<accession>A0A5J4X3P0</accession>
<evidence type="ECO:0000313" key="1">
    <source>
        <dbReference type="EMBL" id="KAA6401891.1"/>
    </source>
</evidence>
<organism evidence="1 2">
    <name type="scientific">Streblomastix strix</name>
    <dbReference type="NCBI Taxonomy" id="222440"/>
    <lineage>
        <taxon>Eukaryota</taxon>
        <taxon>Metamonada</taxon>
        <taxon>Preaxostyla</taxon>
        <taxon>Oxymonadida</taxon>
        <taxon>Streblomastigidae</taxon>
        <taxon>Streblomastix</taxon>
    </lineage>
</organism>
<protein>
    <submittedName>
        <fullName evidence="1">Uncharacterized protein</fullName>
    </submittedName>
</protein>
<dbReference type="Proteomes" id="UP000324800">
    <property type="component" value="Unassembled WGS sequence"/>
</dbReference>
<evidence type="ECO:0000313" key="2">
    <source>
        <dbReference type="Proteomes" id="UP000324800"/>
    </source>
</evidence>
<dbReference type="EMBL" id="SNRW01000320">
    <property type="protein sequence ID" value="KAA6401891.1"/>
    <property type="molecule type" value="Genomic_DNA"/>
</dbReference>
<sequence>MLASFQSSILGKHLAFGGNDSFDVILSSGQHRILQKNDTNVAAANLIDRFNNSASLIQFDEKNSRYNMEISSAIAKFSAQSAIGLHRDFATFSKSQADLHDLGKKTQSIYPKSGLNEILCNIQKSISVLE</sequence>
<reference evidence="1 2" key="1">
    <citation type="submission" date="2019-03" db="EMBL/GenBank/DDBJ databases">
        <title>Single cell metagenomics reveals metabolic interactions within the superorganism composed of flagellate Streblomastix strix and complex community of Bacteroidetes bacteria on its surface.</title>
        <authorList>
            <person name="Treitli S.C."/>
            <person name="Kolisko M."/>
            <person name="Husnik F."/>
            <person name="Keeling P."/>
            <person name="Hampl V."/>
        </authorList>
    </citation>
    <scope>NUCLEOTIDE SEQUENCE [LARGE SCALE GENOMIC DNA]</scope>
    <source>
        <strain evidence="1">ST1C</strain>
    </source>
</reference>
<dbReference type="AlphaFoldDB" id="A0A5J4X3P0"/>